<comment type="subcellular location">
    <subcellularLocation>
        <location evidence="1">Membrane</location>
        <topology evidence="1">Multi-pass membrane protein</topology>
    </subcellularLocation>
</comment>
<reference evidence="8 9" key="1">
    <citation type="submission" date="2020-11" db="EMBL/GenBank/DDBJ databases">
        <title>Kefir isolates.</title>
        <authorList>
            <person name="Marcisauskas S."/>
            <person name="Kim Y."/>
            <person name="Blasche S."/>
        </authorList>
    </citation>
    <scope>NUCLEOTIDE SEQUENCE [LARGE SCALE GENOMIC DNA]</scope>
    <source>
        <strain evidence="8 9">KR</strain>
    </source>
</reference>
<sequence length="748" mass="81218">MPYQSLDDLVSQRQPPRPAHPELGRPPDDQEQEPREQPHLGTLALVQMTVGILGAQLAWTVEMAYGTPYLLSLGLSKPATSLVWMAGPLSGLVVQPIIGALSDAAHHHRFRRRYYILWSAALVVLSTLVVAYARQIAALVASYAGMGDWDPETESLQQQVAIACGIVGFYVLDFSLNGLQASLRALVLDMSPGHLQSVSNAWLGRHTHLGNIIGYLFGYLDLSHSSFLSWLDPAHEQGEKEGSQFRKLAVISLVVMLATIAITCVTQEEGGRVQAAAPKPDSCSEQEHPSVWKRVWQVGADVKHNFRQLPIPVRRVCYVQFFAWTAWFPFLFYATTYVAEELYASLPDDGTPLPSLDAATRSGSFALLLYSLVSLAAGSLLPFLTHLAQPPSPSSSQHRHQQWRRTLPARVGRPGRYLLQKMTPRNFWTIGLGWYAACMALTFWLKGLKGATTVVALAGVPWAITCWVPFALVMESIHELESARTAAATATATERSPSGLSDSQRTAPVPDGNDYGTSSTSSRPRPREGLYPAASAAAAAPFRVTSLRNSSYQPQPSFGSQSLLASSSSVVVPEETRQSSRSPFPNPNPDERTALLPPRSGPRHEEAERAATTTSKPVGGGTILGLHNMAVVLPQFFVALVAAAIFKLTAASRSPSLALALLSRLATTTATSGDDPSTQPPPGAGSELQGQNDVVWVLRFGGLAALIGMVVSRWVCETKSEREYREYLEWGWRRDALLEPPTPEGSGC</sequence>
<dbReference type="InterPro" id="IPR036259">
    <property type="entry name" value="MFS_trans_sf"/>
</dbReference>
<evidence type="ECO:0000256" key="6">
    <source>
        <dbReference type="SAM" id="MobiDB-lite"/>
    </source>
</evidence>
<feature type="transmembrane region" description="Helical" evidence="7">
    <location>
        <begin position="81"/>
        <end position="102"/>
    </location>
</feature>
<organism evidence="8 9">
    <name type="scientific">Rhodotorula mucilaginosa</name>
    <name type="common">Yeast</name>
    <name type="synonym">Rhodotorula rubra</name>
    <dbReference type="NCBI Taxonomy" id="5537"/>
    <lineage>
        <taxon>Eukaryota</taxon>
        <taxon>Fungi</taxon>
        <taxon>Dikarya</taxon>
        <taxon>Basidiomycota</taxon>
        <taxon>Pucciniomycotina</taxon>
        <taxon>Microbotryomycetes</taxon>
        <taxon>Sporidiobolales</taxon>
        <taxon>Sporidiobolaceae</taxon>
        <taxon>Rhodotorula</taxon>
    </lineage>
</organism>
<protein>
    <recommendedName>
        <fullName evidence="10">General alpha-glucoside permease</fullName>
    </recommendedName>
</protein>
<name>A0A9P7B6V3_RHOMI</name>
<feature type="region of interest" description="Disordered" evidence="6">
    <location>
        <begin position="569"/>
        <end position="619"/>
    </location>
</feature>
<dbReference type="OrthoDB" id="28755at2759"/>
<dbReference type="EMBL" id="PUHQ01000033">
    <property type="protein sequence ID" value="KAG0661630.1"/>
    <property type="molecule type" value="Genomic_DNA"/>
</dbReference>
<evidence type="ECO:0000256" key="2">
    <source>
        <dbReference type="ARBA" id="ARBA00022448"/>
    </source>
</evidence>
<evidence type="ECO:0008006" key="10">
    <source>
        <dbReference type="Google" id="ProtNLM"/>
    </source>
</evidence>
<evidence type="ECO:0000256" key="4">
    <source>
        <dbReference type="ARBA" id="ARBA00022989"/>
    </source>
</evidence>
<accession>A0A9P7B6V3</accession>
<gene>
    <name evidence="8" type="ORF">C6P46_003851</name>
</gene>
<keyword evidence="3 7" id="KW-0812">Transmembrane</keyword>
<feature type="transmembrane region" description="Helical" evidence="7">
    <location>
        <begin position="114"/>
        <end position="136"/>
    </location>
</feature>
<dbReference type="Gene3D" id="1.20.1250.20">
    <property type="entry name" value="MFS general substrate transporter like domains"/>
    <property type="match status" value="1"/>
</dbReference>
<feature type="compositionally biased region" description="Basic and acidic residues" evidence="6">
    <location>
        <begin position="19"/>
        <end position="36"/>
    </location>
</feature>
<dbReference type="Proteomes" id="UP000777482">
    <property type="component" value="Unassembled WGS sequence"/>
</dbReference>
<keyword evidence="4 7" id="KW-1133">Transmembrane helix</keyword>
<feature type="region of interest" description="Disordered" evidence="6">
    <location>
        <begin position="488"/>
        <end position="532"/>
    </location>
</feature>
<evidence type="ECO:0000256" key="1">
    <source>
        <dbReference type="ARBA" id="ARBA00004141"/>
    </source>
</evidence>
<dbReference type="AlphaFoldDB" id="A0A9P7B6V3"/>
<keyword evidence="9" id="KW-1185">Reference proteome</keyword>
<feature type="transmembrane region" description="Helical" evidence="7">
    <location>
        <begin position="156"/>
        <end position="176"/>
    </location>
</feature>
<dbReference type="PANTHER" id="PTHR19432">
    <property type="entry name" value="SUGAR TRANSPORTER"/>
    <property type="match status" value="1"/>
</dbReference>
<dbReference type="SUPFAM" id="SSF103473">
    <property type="entry name" value="MFS general substrate transporter"/>
    <property type="match status" value="1"/>
</dbReference>
<comment type="caution">
    <text evidence="8">The sequence shown here is derived from an EMBL/GenBank/DDBJ whole genome shotgun (WGS) entry which is preliminary data.</text>
</comment>
<feature type="transmembrane region" description="Helical" evidence="7">
    <location>
        <begin position="696"/>
        <end position="716"/>
    </location>
</feature>
<keyword evidence="5 7" id="KW-0472">Membrane</keyword>
<feature type="transmembrane region" description="Helical" evidence="7">
    <location>
        <begin position="451"/>
        <end position="474"/>
    </location>
</feature>
<feature type="transmembrane region" description="Helical" evidence="7">
    <location>
        <begin position="316"/>
        <end position="339"/>
    </location>
</feature>
<evidence type="ECO:0000256" key="5">
    <source>
        <dbReference type="ARBA" id="ARBA00023136"/>
    </source>
</evidence>
<keyword evidence="2" id="KW-0813">Transport</keyword>
<dbReference type="PANTHER" id="PTHR19432:SF35">
    <property type="entry name" value="SOLUTE CARRIER FAMILY 45 MEMBER 3 ISOFORM X1"/>
    <property type="match status" value="1"/>
</dbReference>
<evidence type="ECO:0000313" key="8">
    <source>
        <dbReference type="EMBL" id="KAG0661630.1"/>
    </source>
</evidence>
<feature type="transmembrane region" description="Helical" evidence="7">
    <location>
        <begin position="626"/>
        <end position="646"/>
    </location>
</feature>
<feature type="transmembrane region" description="Helical" evidence="7">
    <location>
        <begin position="359"/>
        <end position="384"/>
    </location>
</feature>
<evidence type="ECO:0000256" key="3">
    <source>
        <dbReference type="ARBA" id="ARBA00022692"/>
    </source>
</evidence>
<dbReference type="GO" id="GO:0008506">
    <property type="term" value="F:sucrose:proton symporter activity"/>
    <property type="evidence" value="ECO:0007669"/>
    <property type="project" value="TreeGrafter"/>
</dbReference>
<feature type="region of interest" description="Disordered" evidence="6">
    <location>
        <begin position="669"/>
        <end position="688"/>
    </location>
</feature>
<evidence type="ECO:0000256" key="7">
    <source>
        <dbReference type="SAM" id="Phobius"/>
    </source>
</evidence>
<proteinExistence type="predicted"/>
<feature type="transmembrane region" description="Helical" evidence="7">
    <location>
        <begin position="426"/>
        <end position="445"/>
    </location>
</feature>
<evidence type="ECO:0000313" key="9">
    <source>
        <dbReference type="Proteomes" id="UP000777482"/>
    </source>
</evidence>
<dbReference type="GO" id="GO:0005886">
    <property type="term" value="C:plasma membrane"/>
    <property type="evidence" value="ECO:0007669"/>
    <property type="project" value="TreeGrafter"/>
</dbReference>
<feature type="region of interest" description="Disordered" evidence="6">
    <location>
        <begin position="1"/>
        <end position="36"/>
    </location>
</feature>